<dbReference type="EMBL" id="MZGS01000023">
    <property type="protein sequence ID" value="PWB86815.1"/>
    <property type="molecule type" value="Genomic_DNA"/>
</dbReference>
<dbReference type="InterPro" id="IPR011033">
    <property type="entry name" value="PRC_barrel-like_sf"/>
</dbReference>
<name>A0A315Y8I5_9EURY</name>
<dbReference type="Pfam" id="PF05239">
    <property type="entry name" value="PRC"/>
    <property type="match status" value="1"/>
</dbReference>
<organism evidence="3 4">
    <name type="scientific">Methanobrevibacter thaueri</name>
    <dbReference type="NCBI Taxonomy" id="190975"/>
    <lineage>
        <taxon>Archaea</taxon>
        <taxon>Methanobacteriati</taxon>
        <taxon>Methanobacteriota</taxon>
        <taxon>Methanomada group</taxon>
        <taxon>Methanobacteria</taxon>
        <taxon>Methanobacteriales</taxon>
        <taxon>Methanobacteriaceae</taxon>
        <taxon>Methanobrevibacter</taxon>
    </lineage>
</organism>
<feature type="region of interest" description="Disordered" evidence="1">
    <location>
        <begin position="74"/>
        <end position="95"/>
    </location>
</feature>
<dbReference type="OrthoDB" id="77776at2157"/>
<keyword evidence="4" id="KW-1185">Reference proteome</keyword>
<evidence type="ECO:0000259" key="2">
    <source>
        <dbReference type="Pfam" id="PF05239"/>
    </source>
</evidence>
<reference evidence="3 4" key="1">
    <citation type="submission" date="2017-03" db="EMBL/GenBank/DDBJ databases">
        <title>Genome sequence of Methanobrevibacter thaueri.</title>
        <authorList>
            <person name="Poehlein A."/>
            <person name="Seedorf H."/>
            <person name="Daniel R."/>
        </authorList>
    </citation>
    <scope>NUCLEOTIDE SEQUENCE [LARGE SCALE GENOMIC DNA]</scope>
    <source>
        <strain evidence="3 4">DSM 11995</strain>
    </source>
</reference>
<gene>
    <name evidence="3" type="ORF">MBBTH_12270</name>
</gene>
<evidence type="ECO:0000256" key="1">
    <source>
        <dbReference type="SAM" id="MobiDB-lite"/>
    </source>
</evidence>
<accession>A0A315Y8I5</accession>
<dbReference type="RefSeq" id="WP_116592177.1">
    <property type="nucleotide sequence ID" value="NZ_MZGS01000023.1"/>
</dbReference>
<dbReference type="SUPFAM" id="SSF50346">
    <property type="entry name" value="PRC-barrel domain"/>
    <property type="match status" value="1"/>
</dbReference>
<feature type="domain" description="PRC-barrel" evidence="2">
    <location>
        <begin position="2"/>
        <end position="68"/>
    </location>
</feature>
<evidence type="ECO:0000313" key="3">
    <source>
        <dbReference type="EMBL" id="PWB86815.1"/>
    </source>
</evidence>
<dbReference type="Gene3D" id="2.30.30.240">
    <property type="entry name" value="PRC-barrel domain"/>
    <property type="match status" value="1"/>
</dbReference>
<protein>
    <submittedName>
        <fullName evidence="3">PRC-barrel domain protein</fullName>
    </submittedName>
</protein>
<proteinExistence type="predicted"/>
<dbReference type="AlphaFoldDB" id="A0A315Y8I5"/>
<dbReference type="InterPro" id="IPR027275">
    <property type="entry name" value="PRC-brl_dom"/>
</dbReference>
<sequence length="95" mass="10739">MQIKEFIGSTVLDKNANVVGKVDNVDFDTETGKIETIALTLQKNIFTRDELEINFDDIQTIGAYVILNKEIETEAEEEAEEAEAETVEIEIEEDE</sequence>
<evidence type="ECO:0000313" key="4">
    <source>
        <dbReference type="Proteomes" id="UP000251717"/>
    </source>
</evidence>
<dbReference type="Proteomes" id="UP000251717">
    <property type="component" value="Unassembled WGS sequence"/>
</dbReference>
<comment type="caution">
    <text evidence="3">The sequence shown here is derived from an EMBL/GenBank/DDBJ whole genome shotgun (WGS) entry which is preliminary data.</text>
</comment>